<sequence>MAKTVTCLFGSDSQASSIVRELEQSGISQGKICLFTASGNNRTWDGTSGFDESSSGSHHDRVENYLTANGVPHDDARAYAEGVRRGHALIAVRCDDDEVDRVVDILDDDDVLDLDERQDAWRSEGWNHQGSGVADLGATATTSAGMMGSGMTGGSAMRDRDNLQDDGLYAQGSSSDRDEVIPVAEEELHVGKREVSHGRVRIRSHVTERPVEEQVSLREEHVSVERRPAEGTLRTGSMNDGDLFRERSIEMEERAEEAVVSKEARVVEEVVVRKDADQRTQTVSDTVRKTEVEVDDERSAGISRTGTTDKNR</sequence>
<evidence type="ECO:0000313" key="3">
    <source>
        <dbReference type="EMBL" id="MFC1456716.1"/>
    </source>
</evidence>
<keyword evidence="4" id="KW-1185">Reference proteome</keyword>
<name>A0ABV6Y634_9HYPH</name>
<feature type="domain" description="DUF2382" evidence="2">
    <location>
        <begin position="181"/>
        <end position="294"/>
    </location>
</feature>
<reference evidence="3 4" key="1">
    <citation type="submission" date="2024-09" db="EMBL/GenBank/DDBJ databases">
        <title>Nodulacao em especies de Leguminosae Basais da Amazonia e Caracterizacao dos Rizobios e Bacterias Associadas aos Nodulos.</title>
        <authorList>
            <person name="Jambeiro I.C.A."/>
            <person name="Lopes I.S."/>
            <person name="Aguiar E.R.G.R."/>
            <person name="Santos A.F.J."/>
            <person name="Dos Santos J.M.F."/>
            <person name="Gross E."/>
        </authorList>
    </citation>
    <scope>NUCLEOTIDE SEQUENCE [LARGE SCALE GENOMIC DNA]</scope>
    <source>
        <strain evidence="3 4">BRUESC1165</strain>
    </source>
</reference>
<dbReference type="RefSeq" id="WP_210347051.1">
    <property type="nucleotide sequence ID" value="NZ_JAFBID010000003.1"/>
</dbReference>
<protein>
    <submittedName>
        <fullName evidence="3">YsnF/AvaK domain-containing protein</fullName>
    </submittedName>
</protein>
<accession>A0ABV6Y634</accession>
<dbReference type="Pfam" id="PF09557">
    <property type="entry name" value="DUF2382"/>
    <property type="match status" value="1"/>
</dbReference>
<comment type="caution">
    <text evidence="3">The sequence shown here is derived from an EMBL/GenBank/DDBJ whole genome shotgun (WGS) entry which is preliminary data.</text>
</comment>
<evidence type="ECO:0000313" key="4">
    <source>
        <dbReference type="Proteomes" id="UP001593940"/>
    </source>
</evidence>
<gene>
    <name evidence="3" type="ORF">ACETIH_08320</name>
</gene>
<dbReference type="EMBL" id="JBHOMY010000022">
    <property type="protein sequence ID" value="MFC1456716.1"/>
    <property type="molecule type" value="Genomic_DNA"/>
</dbReference>
<dbReference type="InterPro" id="IPR019060">
    <property type="entry name" value="DUF2382"/>
</dbReference>
<dbReference type="PANTHER" id="PTHR38463:SF1">
    <property type="entry name" value="STRESS RESPONSE PROTEIN YSNF"/>
    <property type="match status" value="1"/>
</dbReference>
<dbReference type="PANTHER" id="PTHR38463">
    <property type="entry name" value="STRESS RESPONSE PROTEIN YSNF"/>
    <property type="match status" value="1"/>
</dbReference>
<dbReference type="Proteomes" id="UP001593940">
    <property type="component" value="Unassembled WGS sequence"/>
</dbReference>
<evidence type="ECO:0000259" key="2">
    <source>
        <dbReference type="Pfam" id="PF09557"/>
    </source>
</evidence>
<evidence type="ECO:0000256" key="1">
    <source>
        <dbReference type="SAM" id="MobiDB-lite"/>
    </source>
</evidence>
<feature type="region of interest" description="Disordered" evidence="1">
    <location>
        <begin position="150"/>
        <end position="178"/>
    </location>
</feature>
<proteinExistence type="predicted"/>
<feature type="region of interest" description="Disordered" evidence="1">
    <location>
        <begin position="275"/>
        <end position="312"/>
    </location>
</feature>
<organism evidence="3 4">
    <name type="scientific">Microvirga arabica</name>
    <dbReference type="NCBI Taxonomy" id="1128671"/>
    <lineage>
        <taxon>Bacteria</taxon>
        <taxon>Pseudomonadati</taxon>
        <taxon>Pseudomonadota</taxon>
        <taxon>Alphaproteobacteria</taxon>
        <taxon>Hyphomicrobiales</taxon>
        <taxon>Methylobacteriaceae</taxon>
        <taxon>Microvirga</taxon>
    </lineage>
</organism>
<dbReference type="InterPro" id="IPR052967">
    <property type="entry name" value="Stress_Response_Assoc"/>
</dbReference>